<dbReference type="OrthoDB" id="224281at2157"/>
<comment type="caution">
    <text evidence="2">The sequence shown here is derived from an EMBL/GenBank/DDBJ whole genome shotgun (WGS) entry which is preliminary data.</text>
</comment>
<sequence>MDEDDATVAPADPPAGSAAAVVRAYYQDLRDGAPLYPYFREAPTTVKFGVGERLTGYEAVEAGLRSQTEITTDWVADSDRLVVEARGDHAWFSDDVFMAWTDTERSIRYEFDTRWSGTLVRAAGDDPEPAWLFAGMHVSTAVEG</sequence>
<proteinExistence type="predicted"/>
<feature type="domain" description="SnoaL-like" evidence="1">
    <location>
        <begin position="21"/>
        <end position="142"/>
    </location>
</feature>
<accession>A0A554NE83</accession>
<dbReference type="SUPFAM" id="SSF54427">
    <property type="entry name" value="NTF2-like"/>
    <property type="match status" value="1"/>
</dbReference>
<organism evidence="2 3">
    <name type="scientific">Haloglomus irregulare</name>
    <dbReference type="NCBI Taxonomy" id="2234134"/>
    <lineage>
        <taxon>Archaea</taxon>
        <taxon>Methanobacteriati</taxon>
        <taxon>Methanobacteriota</taxon>
        <taxon>Stenosarchaea group</taxon>
        <taxon>Halobacteria</taxon>
        <taxon>Halobacteriales</taxon>
        <taxon>Natronomonadaceae</taxon>
        <taxon>Haloglomus</taxon>
    </lineage>
</organism>
<dbReference type="Pfam" id="PF13474">
    <property type="entry name" value="SnoaL_3"/>
    <property type="match status" value="1"/>
</dbReference>
<dbReference type="RefSeq" id="WP_144260185.1">
    <property type="nucleotide sequence ID" value="NZ_QMDX01000001.1"/>
</dbReference>
<dbReference type="EMBL" id="QMDX01000001">
    <property type="protein sequence ID" value="TSD15709.1"/>
    <property type="molecule type" value="Genomic_DNA"/>
</dbReference>
<name>A0A554NE83_9EURY</name>
<evidence type="ECO:0000313" key="3">
    <source>
        <dbReference type="Proteomes" id="UP000319894"/>
    </source>
</evidence>
<keyword evidence="3" id="KW-1185">Reference proteome</keyword>
<reference evidence="2 3" key="1">
    <citation type="submission" date="2018-06" db="EMBL/GenBank/DDBJ databases">
        <title>Natronomonas sp. F16-60 a new haloarchaeon isolated from a solar saltern of Isla Cristina, Huelva, Spain.</title>
        <authorList>
            <person name="Duran-Viseras A."/>
            <person name="Sanchez-Porro C."/>
            <person name="Ventosa A."/>
        </authorList>
    </citation>
    <scope>NUCLEOTIDE SEQUENCE [LARGE SCALE GENOMIC DNA]</scope>
    <source>
        <strain evidence="2 3">F16-60</strain>
    </source>
</reference>
<dbReference type="AlphaFoldDB" id="A0A554NE83"/>
<evidence type="ECO:0000259" key="1">
    <source>
        <dbReference type="Pfam" id="PF13474"/>
    </source>
</evidence>
<dbReference type="Gene3D" id="3.10.450.50">
    <property type="match status" value="1"/>
</dbReference>
<protein>
    <recommendedName>
        <fullName evidence="1">SnoaL-like domain-containing protein</fullName>
    </recommendedName>
</protein>
<dbReference type="InterPro" id="IPR037401">
    <property type="entry name" value="SnoaL-like"/>
</dbReference>
<gene>
    <name evidence="2" type="ORF">DP107_00555</name>
</gene>
<evidence type="ECO:0000313" key="2">
    <source>
        <dbReference type="EMBL" id="TSD15709.1"/>
    </source>
</evidence>
<dbReference type="InParanoid" id="A0A554NE83"/>
<dbReference type="InterPro" id="IPR032710">
    <property type="entry name" value="NTF2-like_dom_sf"/>
</dbReference>
<dbReference type="Proteomes" id="UP000319894">
    <property type="component" value="Unassembled WGS sequence"/>
</dbReference>